<evidence type="ECO:0000256" key="9">
    <source>
        <dbReference type="ARBA" id="ARBA00049047"/>
    </source>
</evidence>
<feature type="domain" description="Tryptophan synthase beta chain-like PALP" evidence="10">
    <location>
        <begin position="59"/>
        <end position="222"/>
    </location>
</feature>
<evidence type="ECO:0000259" key="10">
    <source>
        <dbReference type="Pfam" id="PF00291"/>
    </source>
</evidence>
<dbReference type="PROSITE" id="PS00168">
    <property type="entry name" value="TRP_SYNTHASE_BETA"/>
    <property type="match status" value="1"/>
</dbReference>
<dbReference type="EC" id="4.2.1.20" evidence="3"/>
<keyword evidence="6" id="KW-0663">Pyridoxal phosphate</keyword>
<dbReference type="PANTHER" id="PTHR48077:SF3">
    <property type="entry name" value="TRYPTOPHAN SYNTHASE"/>
    <property type="match status" value="1"/>
</dbReference>
<sequence>MTQFSKNTYEDAGHFGPYGGQFVPETLMVALEELNTAYLESTADQVFQQQLSEYLNTFAGRPTPLYLAQNLSQSDKGPKIYLKREDLNHTGAHKINNALGQGLLAKSMGKKRIIAETGAGQHGVATATACAMLGMECVVYMGEEDMQRQSINVYRMELLGATIQPVTSGSRTLKDAINEAIRDWVTNVDNTHYLIGSVVGPHPYPTMVRTFQSIIGMEARQQILSVEGKLPTYA</sequence>
<name>A0A382HLR1_9ZZZZ</name>
<dbReference type="FunFam" id="3.40.50.1100:FF:000001">
    <property type="entry name" value="Tryptophan synthase beta chain"/>
    <property type="match status" value="1"/>
</dbReference>
<evidence type="ECO:0000256" key="7">
    <source>
        <dbReference type="ARBA" id="ARBA00023141"/>
    </source>
</evidence>
<protein>
    <recommendedName>
        <fullName evidence="3">tryptophan synthase</fullName>
        <ecNumber evidence="3">4.2.1.20</ecNumber>
    </recommendedName>
</protein>
<dbReference type="InterPro" id="IPR023026">
    <property type="entry name" value="Trp_synth_beta/beta-like"/>
</dbReference>
<gene>
    <name evidence="11" type="ORF">METZ01_LOCUS240457</name>
</gene>
<comment type="pathway">
    <text evidence="2">Amino-acid biosynthesis; L-tryptophan biosynthesis; L-tryptophan from chorismate: step 5/5.</text>
</comment>
<proteinExistence type="predicted"/>
<dbReference type="Pfam" id="PF00291">
    <property type="entry name" value="PALP"/>
    <property type="match status" value="1"/>
</dbReference>
<dbReference type="SUPFAM" id="SSF53686">
    <property type="entry name" value="Tryptophan synthase beta subunit-like PLP-dependent enzymes"/>
    <property type="match status" value="1"/>
</dbReference>
<evidence type="ECO:0000256" key="2">
    <source>
        <dbReference type="ARBA" id="ARBA00004733"/>
    </source>
</evidence>
<keyword evidence="8" id="KW-0456">Lyase</keyword>
<dbReference type="InterPro" id="IPR036052">
    <property type="entry name" value="TrpB-like_PALP_sf"/>
</dbReference>
<dbReference type="EMBL" id="UINC01061726">
    <property type="protein sequence ID" value="SVB87603.1"/>
    <property type="molecule type" value="Genomic_DNA"/>
</dbReference>
<dbReference type="AlphaFoldDB" id="A0A382HLR1"/>
<dbReference type="InterPro" id="IPR001926">
    <property type="entry name" value="TrpB-like_PALP"/>
</dbReference>
<organism evidence="11">
    <name type="scientific">marine metagenome</name>
    <dbReference type="NCBI Taxonomy" id="408172"/>
    <lineage>
        <taxon>unclassified sequences</taxon>
        <taxon>metagenomes</taxon>
        <taxon>ecological metagenomes</taxon>
    </lineage>
</organism>
<comment type="cofactor">
    <cofactor evidence="1">
        <name>pyridoxal 5'-phosphate</name>
        <dbReference type="ChEBI" id="CHEBI:597326"/>
    </cofactor>
</comment>
<dbReference type="Gene3D" id="3.40.50.1100">
    <property type="match status" value="2"/>
</dbReference>
<evidence type="ECO:0000313" key="11">
    <source>
        <dbReference type="EMBL" id="SVB87603.1"/>
    </source>
</evidence>
<evidence type="ECO:0000256" key="6">
    <source>
        <dbReference type="ARBA" id="ARBA00022898"/>
    </source>
</evidence>
<feature type="non-terminal residue" evidence="11">
    <location>
        <position position="234"/>
    </location>
</feature>
<keyword evidence="4" id="KW-0028">Amino-acid biosynthesis</keyword>
<evidence type="ECO:0000256" key="5">
    <source>
        <dbReference type="ARBA" id="ARBA00022822"/>
    </source>
</evidence>
<reference evidence="11" key="1">
    <citation type="submission" date="2018-05" db="EMBL/GenBank/DDBJ databases">
        <authorList>
            <person name="Lanie J.A."/>
            <person name="Ng W.-L."/>
            <person name="Kazmierczak K.M."/>
            <person name="Andrzejewski T.M."/>
            <person name="Davidsen T.M."/>
            <person name="Wayne K.J."/>
            <person name="Tettelin H."/>
            <person name="Glass J.I."/>
            <person name="Rusch D."/>
            <person name="Podicherti R."/>
            <person name="Tsui H.-C.T."/>
            <person name="Winkler M.E."/>
        </authorList>
    </citation>
    <scope>NUCLEOTIDE SEQUENCE</scope>
</reference>
<accession>A0A382HLR1</accession>
<comment type="catalytic activity">
    <reaction evidence="9">
        <text>(1S,2R)-1-C-(indol-3-yl)glycerol 3-phosphate + L-serine = D-glyceraldehyde 3-phosphate + L-tryptophan + H2O</text>
        <dbReference type="Rhea" id="RHEA:10532"/>
        <dbReference type="ChEBI" id="CHEBI:15377"/>
        <dbReference type="ChEBI" id="CHEBI:33384"/>
        <dbReference type="ChEBI" id="CHEBI:57912"/>
        <dbReference type="ChEBI" id="CHEBI:58866"/>
        <dbReference type="ChEBI" id="CHEBI:59776"/>
        <dbReference type="EC" id="4.2.1.20"/>
    </reaction>
</comment>
<dbReference type="InterPro" id="IPR006653">
    <property type="entry name" value="Trp_synth_b_CS"/>
</dbReference>
<evidence type="ECO:0000256" key="8">
    <source>
        <dbReference type="ARBA" id="ARBA00023239"/>
    </source>
</evidence>
<keyword evidence="7" id="KW-0057">Aromatic amino acid biosynthesis</keyword>
<evidence type="ECO:0000256" key="3">
    <source>
        <dbReference type="ARBA" id="ARBA00012043"/>
    </source>
</evidence>
<evidence type="ECO:0000256" key="4">
    <source>
        <dbReference type="ARBA" id="ARBA00022605"/>
    </source>
</evidence>
<evidence type="ECO:0000256" key="1">
    <source>
        <dbReference type="ARBA" id="ARBA00001933"/>
    </source>
</evidence>
<dbReference type="GO" id="GO:0004834">
    <property type="term" value="F:tryptophan synthase activity"/>
    <property type="evidence" value="ECO:0007669"/>
    <property type="project" value="UniProtKB-EC"/>
</dbReference>
<dbReference type="GO" id="GO:0005737">
    <property type="term" value="C:cytoplasm"/>
    <property type="evidence" value="ECO:0007669"/>
    <property type="project" value="TreeGrafter"/>
</dbReference>
<dbReference type="PANTHER" id="PTHR48077">
    <property type="entry name" value="TRYPTOPHAN SYNTHASE-RELATED"/>
    <property type="match status" value="1"/>
</dbReference>
<keyword evidence="5" id="KW-0822">Tryptophan biosynthesis</keyword>